<evidence type="ECO:0000313" key="2">
    <source>
        <dbReference type="EMBL" id="PIN05968.1"/>
    </source>
</evidence>
<keyword evidence="1" id="KW-1133">Transmembrane helix</keyword>
<evidence type="ECO:0000313" key="3">
    <source>
        <dbReference type="Proteomes" id="UP000231279"/>
    </source>
</evidence>
<protein>
    <submittedName>
        <fullName evidence="2">Uncharacterized protein</fullName>
    </submittedName>
</protein>
<dbReference type="AlphaFoldDB" id="A0A2G9GL34"/>
<reference evidence="3" key="1">
    <citation type="journal article" date="2018" name="Gigascience">
        <title>Genome assembly of the Pink Ipe (Handroanthus impetiginosus, Bignoniaceae), a highly valued, ecologically keystone Neotropical timber forest tree.</title>
        <authorList>
            <person name="Silva-Junior O.B."/>
            <person name="Grattapaglia D."/>
            <person name="Novaes E."/>
            <person name="Collevatti R.G."/>
        </authorList>
    </citation>
    <scope>NUCLEOTIDE SEQUENCE [LARGE SCALE GENOMIC DNA]</scope>
    <source>
        <strain evidence="3">cv. UFG-1</strain>
    </source>
</reference>
<feature type="transmembrane region" description="Helical" evidence="1">
    <location>
        <begin position="70"/>
        <end position="86"/>
    </location>
</feature>
<sequence length="87" mass="10477">MEEEDSCYCKKRAVKKTSWMNLNPGMTYSIYSNFRVDPPMCDRSRNIIPRLLRKMNLLESEITRRKSKKVKMWICLVVSWIIIYLLL</sequence>
<dbReference type="EMBL" id="NKXS01004564">
    <property type="protein sequence ID" value="PIN05968.1"/>
    <property type="molecule type" value="Genomic_DNA"/>
</dbReference>
<keyword evidence="1" id="KW-0472">Membrane</keyword>
<evidence type="ECO:0000256" key="1">
    <source>
        <dbReference type="SAM" id="Phobius"/>
    </source>
</evidence>
<dbReference type="OrthoDB" id="2822301at2759"/>
<accession>A0A2G9GL34</accession>
<comment type="caution">
    <text evidence="2">The sequence shown here is derived from an EMBL/GenBank/DDBJ whole genome shotgun (WGS) entry which is preliminary data.</text>
</comment>
<keyword evidence="3" id="KW-1185">Reference proteome</keyword>
<gene>
    <name evidence="2" type="ORF">CDL12_21485</name>
</gene>
<keyword evidence="1" id="KW-0812">Transmembrane</keyword>
<organism evidence="2 3">
    <name type="scientific">Handroanthus impetiginosus</name>
    <dbReference type="NCBI Taxonomy" id="429701"/>
    <lineage>
        <taxon>Eukaryota</taxon>
        <taxon>Viridiplantae</taxon>
        <taxon>Streptophyta</taxon>
        <taxon>Embryophyta</taxon>
        <taxon>Tracheophyta</taxon>
        <taxon>Spermatophyta</taxon>
        <taxon>Magnoliopsida</taxon>
        <taxon>eudicotyledons</taxon>
        <taxon>Gunneridae</taxon>
        <taxon>Pentapetalae</taxon>
        <taxon>asterids</taxon>
        <taxon>lamiids</taxon>
        <taxon>Lamiales</taxon>
        <taxon>Bignoniaceae</taxon>
        <taxon>Crescentiina</taxon>
        <taxon>Tabebuia alliance</taxon>
        <taxon>Handroanthus</taxon>
    </lineage>
</organism>
<dbReference type="Proteomes" id="UP000231279">
    <property type="component" value="Unassembled WGS sequence"/>
</dbReference>
<proteinExistence type="predicted"/>
<name>A0A2G9GL34_9LAMI</name>